<sequence>MRTYGVTMYALTKTRNVLCCTALLALPLFGLGTQGVSVLREPAVGQTLAGPADPVTPIPGPGVGDGSRWSFTNQQPGRDGNTGWGTLPHGQGHACQNSWVFCDATGNPNRSDLPPGLTQGGGWVSAPDHTGVTCQNTGVVCKNFS</sequence>
<evidence type="ECO:0000313" key="1">
    <source>
        <dbReference type="EMBL" id="BAX99425.1"/>
    </source>
</evidence>
<name>A0A1Z4F2F5_9MYCO</name>
<gene>
    <name evidence="1" type="ORF">MSTE_04131</name>
</gene>
<accession>A0A1Z4F2F5</accession>
<keyword evidence="2" id="KW-1185">Reference proteome</keyword>
<dbReference type="Proteomes" id="UP000217954">
    <property type="component" value="Chromosome"/>
</dbReference>
<dbReference type="AlphaFoldDB" id="A0A1Z4F2F5"/>
<dbReference type="KEGG" id="mste:MSTE_04131"/>
<reference evidence="2" key="1">
    <citation type="journal article" date="2017" name="Genome Announc.">
        <title>Complete Genome Sequence of Mycobacterium stephanolepidis.</title>
        <authorList>
            <person name="Fukano H."/>
            <person name="Yoshida M."/>
            <person name="Katayama Y."/>
            <person name="Omatsu T."/>
            <person name="Mizutani T."/>
            <person name="Kurata O."/>
            <person name="Wada S."/>
            <person name="Hoshino Y."/>
        </authorList>
    </citation>
    <scope>NUCLEOTIDE SEQUENCE [LARGE SCALE GENOMIC DNA]</scope>
    <source>
        <strain evidence="2">NJB0901</strain>
    </source>
</reference>
<protein>
    <submittedName>
        <fullName evidence="1">Uncharacterized protein</fullName>
    </submittedName>
</protein>
<evidence type="ECO:0000313" key="2">
    <source>
        <dbReference type="Proteomes" id="UP000217954"/>
    </source>
</evidence>
<dbReference type="EMBL" id="AP018165">
    <property type="protein sequence ID" value="BAX99425.1"/>
    <property type="molecule type" value="Genomic_DNA"/>
</dbReference>
<organism evidence="1 2">
    <name type="scientific">[Mycobacterium] stephanolepidis</name>
    <dbReference type="NCBI Taxonomy" id="1520670"/>
    <lineage>
        <taxon>Bacteria</taxon>
        <taxon>Bacillati</taxon>
        <taxon>Actinomycetota</taxon>
        <taxon>Actinomycetes</taxon>
        <taxon>Mycobacteriales</taxon>
        <taxon>Mycobacteriaceae</taxon>
        <taxon>Mycobacteroides</taxon>
    </lineage>
</organism>
<proteinExistence type="predicted"/>
<reference evidence="1 2" key="2">
    <citation type="journal article" date="2017" name="Int. J. Syst. Evol. Microbiol.">
        <title>Mycobacterium stephanolepidis sp. nov., a rapidly growing species related to Mycobacterium chelonae, isolated from marine teleost fish, Stephanolepis cirrhifer.</title>
        <authorList>
            <person name="Fukano H."/>
            <person name="Wada S."/>
            <person name="Kurata O."/>
            <person name="Katayama K."/>
            <person name="Fujiwara N."/>
            <person name="Hoshino Y."/>
        </authorList>
    </citation>
    <scope>NUCLEOTIDE SEQUENCE [LARGE SCALE GENOMIC DNA]</scope>
    <source>
        <strain evidence="1 2">NJB0901</strain>
    </source>
</reference>